<feature type="domain" description="Cation/H+ exchanger transmembrane" evidence="11">
    <location>
        <begin position="31"/>
        <end position="413"/>
    </location>
</feature>
<evidence type="ECO:0000256" key="1">
    <source>
        <dbReference type="ARBA" id="ARBA00004141"/>
    </source>
</evidence>
<keyword evidence="5 10" id="KW-1133">Transmembrane helix</keyword>
<feature type="transmembrane region" description="Helical" evidence="10">
    <location>
        <begin position="182"/>
        <end position="205"/>
    </location>
</feature>
<dbReference type="Proteomes" id="UP001597097">
    <property type="component" value="Unassembled WGS sequence"/>
</dbReference>
<keyword evidence="7" id="KW-0406">Ion transport</keyword>
<evidence type="ECO:0000256" key="4">
    <source>
        <dbReference type="ARBA" id="ARBA00022692"/>
    </source>
</evidence>
<proteinExistence type="predicted"/>
<feature type="transmembrane region" description="Helical" evidence="10">
    <location>
        <begin position="148"/>
        <end position="170"/>
    </location>
</feature>
<evidence type="ECO:0000256" key="7">
    <source>
        <dbReference type="ARBA" id="ARBA00023065"/>
    </source>
</evidence>
<evidence type="ECO:0000256" key="9">
    <source>
        <dbReference type="ARBA" id="ARBA00023201"/>
    </source>
</evidence>
<accession>A0ABW4FZB2</accession>
<dbReference type="PANTHER" id="PTHR43562">
    <property type="entry name" value="NAPA-TYPE SODIUM/HYDROGEN ANTIPORTER"/>
    <property type="match status" value="1"/>
</dbReference>
<evidence type="ECO:0000313" key="12">
    <source>
        <dbReference type="EMBL" id="MFD1535410.1"/>
    </source>
</evidence>
<feature type="transmembrane region" description="Helical" evidence="10">
    <location>
        <begin position="16"/>
        <end position="38"/>
    </location>
</feature>
<sequence>MTLLAGPMAPIPGHQLLVFLVQIFLLLGAGLLLGRLAIRLRMPAIAGELCAGVLLGPSVLGWALPGPASWIFPAVPEQTHLVDAVGQIGVLLLVGIAGMNIDLALIRKKGVAAAWVSVGGLLVPLGLGIATGYALPAALVAQGSDRTVFAWFLGVALCVSAIPVIAKTLMELRLMHRDVGQLIISAAAVDDVVGWLLLAVVSAMATTGVRTGNVALAVAYLLLAVLFAATAGRYLVNSALRAAARSPERGVTVAVVSVVLIASAAGTQALGMEGVAGTLFAGILIGSSGWVDRERIAPLRTLVVSVLAPIFFAAAGLRMDLTALAQPSILLAAVGVVAVAVAGKFAGVYLTSRIARLDHWTALALGAGLNARGVIEVIIAMTGLRLGVLNSAMYTIVILTALATSLMAPPMLRYAVRHIAITTQEKQRERLIVPG</sequence>
<feature type="transmembrane region" description="Helical" evidence="10">
    <location>
        <begin position="274"/>
        <end position="291"/>
    </location>
</feature>
<evidence type="ECO:0000259" key="11">
    <source>
        <dbReference type="Pfam" id="PF00999"/>
    </source>
</evidence>
<dbReference type="InterPro" id="IPR006153">
    <property type="entry name" value="Cation/H_exchanger_TM"/>
</dbReference>
<dbReference type="Pfam" id="PF00999">
    <property type="entry name" value="Na_H_Exchanger"/>
    <property type="match status" value="1"/>
</dbReference>
<feature type="transmembrane region" description="Helical" evidence="10">
    <location>
        <begin position="45"/>
        <end position="64"/>
    </location>
</feature>
<evidence type="ECO:0000256" key="6">
    <source>
        <dbReference type="ARBA" id="ARBA00023053"/>
    </source>
</evidence>
<evidence type="ECO:0000256" key="10">
    <source>
        <dbReference type="SAM" id="Phobius"/>
    </source>
</evidence>
<feature type="transmembrane region" description="Helical" evidence="10">
    <location>
        <begin position="329"/>
        <end position="350"/>
    </location>
</feature>
<feature type="transmembrane region" description="Helical" evidence="10">
    <location>
        <begin position="392"/>
        <end position="412"/>
    </location>
</feature>
<keyword evidence="13" id="KW-1185">Reference proteome</keyword>
<dbReference type="RefSeq" id="WP_219536931.1">
    <property type="nucleotide sequence ID" value="NZ_JAHKRM010000033.1"/>
</dbReference>
<dbReference type="EMBL" id="JBHUCM010000001">
    <property type="protein sequence ID" value="MFD1535410.1"/>
    <property type="molecule type" value="Genomic_DNA"/>
</dbReference>
<feature type="transmembrane region" description="Helical" evidence="10">
    <location>
        <begin position="298"/>
        <end position="317"/>
    </location>
</feature>
<feature type="transmembrane region" description="Helical" evidence="10">
    <location>
        <begin position="248"/>
        <end position="268"/>
    </location>
</feature>
<evidence type="ECO:0000256" key="2">
    <source>
        <dbReference type="ARBA" id="ARBA00022448"/>
    </source>
</evidence>
<evidence type="ECO:0000256" key="8">
    <source>
        <dbReference type="ARBA" id="ARBA00023136"/>
    </source>
</evidence>
<evidence type="ECO:0000256" key="3">
    <source>
        <dbReference type="ARBA" id="ARBA00022449"/>
    </source>
</evidence>
<evidence type="ECO:0000313" key="13">
    <source>
        <dbReference type="Proteomes" id="UP001597097"/>
    </source>
</evidence>
<feature type="transmembrane region" description="Helical" evidence="10">
    <location>
        <begin position="362"/>
        <end position="386"/>
    </location>
</feature>
<comment type="subcellular location">
    <subcellularLocation>
        <location evidence="1">Membrane</location>
        <topology evidence="1">Multi-pass membrane protein</topology>
    </subcellularLocation>
</comment>
<comment type="caution">
    <text evidence="12">The sequence shown here is derived from an EMBL/GenBank/DDBJ whole genome shotgun (WGS) entry which is preliminary data.</text>
</comment>
<keyword evidence="6" id="KW-0915">Sodium</keyword>
<dbReference type="PANTHER" id="PTHR43562:SF3">
    <property type="entry name" value="SODIUM ION_PROTON EXCHANGER (EUROFUNG)"/>
    <property type="match status" value="1"/>
</dbReference>
<feature type="transmembrane region" description="Helical" evidence="10">
    <location>
        <begin position="217"/>
        <end position="236"/>
    </location>
</feature>
<organism evidence="12 13">
    <name type="scientific">Nonomuraea guangzhouensis</name>
    <dbReference type="NCBI Taxonomy" id="1291555"/>
    <lineage>
        <taxon>Bacteria</taxon>
        <taxon>Bacillati</taxon>
        <taxon>Actinomycetota</taxon>
        <taxon>Actinomycetes</taxon>
        <taxon>Streptosporangiales</taxon>
        <taxon>Streptosporangiaceae</taxon>
        <taxon>Nonomuraea</taxon>
    </lineage>
</organism>
<keyword evidence="8 10" id="KW-0472">Membrane</keyword>
<keyword evidence="4 10" id="KW-0812">Transmembrane</keyword>
<keyword evidence="9" id="KW-0739">Sodium transport</keyword>
<keyword evidence="3" id="KW-0050">Antiport</keyword>
<gene>
    <name evidence="12" type="ORF">ACFSJ0_00110</name>
</gene>
<evidence type="ECO:0000256" key="5">
    <source>
        <dbReference type="ARBA" id="ARBA00022989"/>
    </source>
</evidence>
<feature type="transmembrane region" description="Helical" evidence="10">
    <location>
        <begin position="112"/>
        <end position="136"/>
    </location>
</feature>
<reference evidence="13" key="1">
    <citation type="journal article" date="2019" name="Int. J. Syst. Evol. Microbiol.">
        <title>The Global Catalogue of Microorganisms (GCM) 10K type strain sequencing project: providing services to taxonomists for standard genome sequencing and annotation.</title>
        <authorList>
            <consortium name="The Broad Institute Genomics Platform"/>
            <consortium name="The Broad Institute Genome Sequencing Center for Infectious Disease"/>
            <person name="Wu L."/>
            <person name="Ma J."/>
        </authorList>
    </citation>
    <scope>NUCLEOTIDE SEQUENCE [LARGE SCALE GENOMIC DNA]</scope>
    <source>
        <strain evidence="13">CGMCC 1.15399</strain>
    </source>
</reference>
<feature type="transmembrane region" description="Helical" evidence="10">
    <location>
        <begin position="84"/>
        <end position="105"/>
    </location>
</feature>
<protein>
    <submittedName>
        <fullName evidence="12">Cation:proton antiporter</fullName>
    </submittedName>
</protein>
<keyword evidence="2" id="KW-0813">Transport</keyword>
<name>A0ABW4FZB2_9ACTN</name>